<feature type="signal peptide" evidence="2">
    <location>
        <begin position="1"/>
        <end position="24"/>
    </location>
</feature>
<protein>
    <recommendedName>
        <fullName evidence="5">SH3 domain-containing protein</fullName>
    </recommendedName>
</protein>
<evidence type="ECO:0000313" key="3">
    <source>
        <dbReference type="EMBL" id="ASG23119.1"/>
    </source>
</evidence>
<sequence length="195" mass="20088">MDMRMHLLAATLLATGLIGGTALAQTADTPATGPNDTISPPEANSPPPAPMGDEGMIGPATTTTTSSQSYSTESHTYIVRPKGMISTGTGKVNTAMKPGDTVPKPTCLEGTEPRVWTAPVVFGMPQGKGRVEGIDTWVENQGGQWVIKSAMRAGEGDAPVSDKGQGGWVEVSTMCALPGVTDSQREAGAMQGAMN</sequence>
<dbReference type="KEGG" id="nao:Y958_19910"/>
<feature type="region of interest" description="Disordered" evidence="1">
    <location>
        <begin position="91"/>
        <end position="110"/>
    </location>
</feature>
<accession>A0A248JX11</accession>
<dbReference type="EMBL" id="CP022111">
    <property type="protein sequence ID" value="ASG23119.1"/>
    <property type="molecule type" value="Genomic_DNA"/>
</dbReference>
<feature type="region of interest" description="Disordered" evidence="1">
    <location>
        <begin position="25"/>
        <end position="76"/>
    </location>
</feature>
<gene>
    <name evidence="3" type="ORF">Y958_19910</name>
</gene>
<name>A0A248JX11_9PROT</name>
<keyword evidence="4" id="KW-1185">Reference proteome</keyword>
<evidence type="ECO:0000313" key="4">
    <source>
        <dbReference type="Proteomes" id="UP000197153"/>
    </source>
</evidence>
<keyword evidence="2" id="KW-0732">Signal</keyword>
<evidence type="ECO:0000256" key="2">
    <source>
        <dbReference type="SAM" id="SignalP"/>
    </source>
</evidence>
<feature type="chain" id="PRO_5012467756" description="SH3 domain-containing protein" evidence="2">
    <location>
        <begin position="25"/>
        <end position="195"/>
    </location>
</feature>
<evidence type="ECO:0000256" key="1">
    <source>
        <dbReference type="SAM" id="MobiDB-lite"/>
    </source>
</evidence>
<dbReference type="AlphaFoldDB" id="A0A248JX11"/>
<organism evidence="3 4">
    <name type="scientific">Nitrospirillum viridazoti CBAmc</name>
    <dbReference type="NCBI Taxonomy" id="1441467"/>
    <lineage>
        <taxon>Bacteria</taxon>
        <taxon>Pseudomonadati</taxon>
        <taxon>Pseudomonadota</taxon>
        <taxon>Alphaproteobacteria</taxon>
        <taxon>Rhodospirillales</taxon>
        <taxon>Azospirillaceae</taxon>
        <taxon>Nitrospirillum</taxon>
        <taxon>Nitrospirillum viridazoti</taxon>
    </lineage>
</organism>
<proteinExistence type="predicted"/>
<feature type="compositionally biased region" description="Low complexity" evidence="1">
    <location>
        <begin position="61"/>
        <end position="76"/>
    </location>
</feature>
<feature type="compositionally biased region" description="Polar residues" evidence="1">
    <location>
        <begin position="28"/>
        <end position="38"/>
    </location>
</feature>
<dbReference type="Proteomes" id="UP000197153">
    <property type="component" value="Chromosome 2"/>
</dbReference>
<evidence type="ECO:0008006" key="5">
    <source>
        <dbReference type="Google" id="ProtNLM"/>
    </source>
</evidence>
<reference evidence="3 4" key="1">
    <citation type="submission" date="2017-06" db="EMBL/GenBank/DDBJ databases">
        <title>Complete genome sequence of Nitrospirillum amazonense strain CBAmC, an endophytic nitrogen-fixing and plant growth-promoting bacterium, isolated from sugarcane.</title>
        <authorList>
            <person name="Schwab S."/>
            <person name="dos Santos Teixeira K.R."/>
            <person name="Simoes Araujo J.L."/>
            <person name="Soares Vidal M."/>
            <person name="Borges de Freitas H.R."/>
            <person name="Rivello Crivelaro A.L."/>
            <person name="Bueno de Camargo Nunes A."/>
            <person name="dos Santos C.M."/>
            <person name="Palmeira da Silva Rosa D."/>
            <person name="da Silva Padilha D."/>
            <person name="da Silva E."/>
            <person name="Araujo Terra L."/>
            <person name="Soares Mendes V."/>
            <person name="Farinelli L."/>
            <person name="Magalhaes Cruz L."/>
            <person name="Baldani J.I."/>
        </authorList>
    </citation>
    <scope>NUCLEOTIDE SEQUENCE [LARGE SCALE GENOMIC DNA]</scope>
    <source>
        <strain evidence="3 4">CBAmC</strain>
    </source>
</reference>